<organism evidence="1 2">
    <name type="scientific">Rhabditophanes sp. KR3021</name>
    <dbReference type="NCBI Taxonomy" id="114890"/>
    <lineage>
        <taxon>Eukaryota</taxon>
        <taxon>Metazoa</taxon>
        <taxon>Ecdysozoa</taxon>
        <taxon>Nematoda</taxon>
        <taxon>Chromadorea</taxon>
        <taxon>Rhabditida</taxon>
        <taxon>Tylenchina</taxon>
        <taxon>Panagrolaimomorpha</taxon>
        <taxon>Strongyloidoidea</taxon>
        <taxon>Alloionematidae</taxon>
        <taxon>Rhabditophanes</taxon>
    </lineage>
</organism>
<dbReference type="Proteomes" id="UP000095286">
    <property type="component" value="Unplaced"/>
</dbReference>
<name>A0AC35U0X8_9BILA</name>
<reference evidence="2" key="1">
    <citation type="submission" date="2016-11" db="UniProtKB">
        <authorList>
            <consortium name="WormBaseParasite"/>
        </authorList>
    </citation>
    <scope>IDENTIFICATION</scope>
    <source>
        <strain evidence="2">KR3021</strain>
    </source>
</reference>
<proteinExistence type="predicted"/>
<dbReference type="WBParaSite" id="RSKR_0000621100.1">
    <property type="protein sequence ID" value="RSKR_0000621100.1"/>
    <property type="gene ID" value="RSKR_0000621100"/>
</dbReference>
<sequence length="796" mass="90169">MADTKKRSKSKNKDEKKSSKRSSSKKKEAKEVKNVIAYEDDFEDDEVDEELDEFELAERQAQLDVEEARREDDRIKREVKEAEKSRKEAERAERAKNEAEKAKKEAEKAKKEMERDERERKEMERVEKEADFLKTSEVAGERLGDPYADDFESEEESILNDLQTTQTSIILSRLNNRSSIDTSSYKPPPTASSRKMKPTRQRSAGSRIIDFENAPRTIDLDASTKSAARFHQFKELVGLESVSNVLESIPPIKDYDFYMALFGQVGKIQVGSQSGDDNVSVECQSEEVDKASVWVQHPSNDTKGWDREGGEVENDIEEEERKENELYESFKKSHMTNDKLIKLVSLTSKLVEAITGLESRQKTKAISRIENKSEFPFSYGYDEISHEMFAVQSTVTAMAFNESDKVAVCVYMKESKFDKHNKQSFVLEFNIFDFMIPSKIFKTFGQVNSLGYSVDKDNYLACGLTNGVVVLYDLKKSESGCEELVFKFNNEKKTFPIRSPSYDTSFEFLDGKGSEPCPIVGVHCMGSKEDNTVLQVVTLDELGILSVWTVLENIRNIQNIEFNMGLYPNSNLFLTRAETLKPFKAIPQTILSSTRVIANQMATITSKNSFNFLIGTDKGCVLNLSKFKKLTASGPRLLTFKEIKDTEIISIKVSPFNNYIFAIGTAAGFIAICDTLDGNKKVLLVPPTSSRHPVTFLEWSPVEPTTLYSIHNNVKLLAWNIQVGKSPLLISDLRKSFGTLATITSTLSFLGINDYPFLGFGLSNGTTQIHRLEKISKNNFEKDLDYLRKGIRRQGM</sequence>
<evidence type="ECO:0000313" key="2">
    <source>
        <dbReference type="WBParaSite" id="RSKR_0000621100.1"/>
    </source>
</evidence>
<accession>A0AC35U0X8</accession>
<protein>
    <submittedName>
        <fullName evidence="2">WD_REPEATS_REGION domain-containing protein</fullName>
    </submittedName>
</protein>
<evidence type="ECO:0000313" key="1">
    <source>
        <dbReference type="Proteomes" id="UP000095286"/>
    </source>
</evidence>